<name>A0A5D4H9A2_9HYPH</name>
<keyword evidence="2" id="KW-1185">Reference proteome</keyword>
<organism evidence="1 2">
    <name type="scientific">Neoaquamicrobium microcysteis</name>
    <dbReference type="NCBI Taxonomy" id="2682781"/>
    <lineage>
        <taxon>Bacteria</taxon>
        <taxon>Pseudomonadati</taxon>
        <taxon>Pseudomonadota</taxon>
        <taxon>Alphaproteobacteria</taxon>
        <taxon>Hyphomicrobiales</taxon>
        <taxon>Phyllobacteriaceae</taxon>
        <taxon>Neoaquamicrobium</taxon>
    </lineage>
</organism>
<protein>
    <submittedName>
        <fullName evidence="1">Uncharacterized protein</fullName>
    </submittedName>
</protein>
<dbReference type="OrthoDB" id="8089897at2"/>
<dbReference type="AlphaFoldDB" id="A0A5D4H9A2"/>
<reference evidence="1 2" key="2">
    <citation type="submission" date="2019-09" db="EMBL/GenBank/DDBJ databases">
        <title>Mesorhizobium sp. MaA-C15 isolated from Microcystis aeruginosa.</title>
        <authorList>
            <person name="Jeong S.E."/>
            <person name="Jin H.M."/>
            <person name="Jeon C.O."/>
        </authorList>
    </citation>
    <scope>NUCLEOTIDE SEQUENCE [LARGE SCALE GENOMIC DNA]</scope>
    <source>
        <strain evidence="1 2">MaA-C15</strain>
    </source>
</reference>
<proteinExistence type="predicted"/>
<accession>A0A5D4H9A2</accession>
<dbReference type="EMBL" id="VSZS01000046">
    <property type="protein sequence ID" value="TYR36419.1"/>
    <property type="molecule type" value="Genomic_DNA"/>
</dbReference>
<comment type="caution">
    <text evidence="1">The sequence shown here is derived from an EMBL/GenBank/DDBJ whole genome shotgun (WGS) entry which is preliminary data.</text>
</comment>
<evidence type="ECO:0000313" key="1">
    <source>
        <dbReference type="EMBL" id="TYR36419.1"/>
    </source>
</evidence>
<evidence type="ECO:0000313" key="2">
    <source>
        <dbReference type="Proteomes" id="UP000323258"/>
    </source>
</evidence>
<dbReference type="RefSeq" id="WP_148912850.1">
    <property type="nucleotide sequence ID" value="NZ_VSZS01000046.1"/>
</dbReference>
<sequence length="93" mass="9944">MRFAIQLVIDEADSPIKTQEIASFDRVDGELSIHDLGLAMTEAKSALAALQVVIANAQVMNYSSSNARMRAISFRSPTTGTATAGASCIRTLR</sequence>
<dbReference type="Proteomes" id="UP000323258">
    <property type="component" value="Unassembled WGS sequence"/>
</dbReference>
<reference evidence="1 2" key="1">
    <citation type="submission" date="2019-08" db="EMBL/GenBank/DDBJ databases">
        <authorList>
            <person name="Seo Y.L."/>
        </authorList>
    </citation>
    <scope>NUCLEOTIDE SEQUENCE [LARGE SCALE GENOMIC DNA]</scope>
    <source>
        <strain evidence="1 2">MaA-C15</strain>
    </source>
</reference>
<gene>
    <name evidence="1" type="ORF">FY036_00930</name>
</gene>